<gene>
    <name evidence="2" type="ORF">BOKJ2_LOCUS202</name>
</gene>
<name>A0A811JQT2_9BILA</name>
<sequence>MNSNGTPTPYYDSTTTRLVQTNTSGDTTDSSEPTSRSTPSDESTTQPTFTDAASKTTEVTVDGSVFVTTMARSLFKRHVQFDTTGLLDRFTSHSTAAVWSLYSATARPYTPEKEETTISNTETLDDCTTDSPQLPKETTGSLLEVASVLFKREVQDSAELLDDSPAVEDRATNNHLVYDFDKDLVKVLDMTIDLHRDAVKDLHHCLYRETNNNFQVDPTLKGVNQTLHLQDALQFEQTRQCYNRPNEKYLLALKNIHLALVNHFGEEKARNLTKLVRKMSRMVEKHDKSQKAFINCPDSKYHKMEFFFQYLMIEFYITEELFPGSGVTYTNLEEKLNPKLFTDQGVGSELLITGCNTTTMDKGENSSF</sequence>
<evidence type="ECO:0000256" key="1">
    <source>
        <dbReference type="SAM" id="MobiDB-lite"/>
    </source>
</evidence>
<proteinExistence type="predicted"/>
<accession>A0A811JQT2</accession>
<dbReference type="Proteomes" id="UP000614601">
    <property type="component" value="Unassembled WGS sequence"/>
</dbReference>
<reference evidence="2" key="1">
    <citation type="submission" date="2020-09" db="EMBL/GenBank/DDBJ databases">
        <authorList>
            <person name="Kikuchi T."/>
        </authorList>
    </citation>
    <scope>NUCLEOTIDE SEQUENCE</scope>
    <source>
        <strain evidence="2">SH1</strain>
    </source>
</reference>
<evidence type="ECO:0000313" key="2">
    <source>
        <dbReference type="EMBL" id="CAD5205518.1"/>
    </source>
</evidence>
<evidence type="ECO:0000313" key="3">
    <source>
        <dbReference type="Proteomes" id="UP000614601"/>
    </source>
</evidence>
<organism evidence="2 3">
    <name type="scientific">Bursaphelenchus okinawaensis</name>
    <dbReference type="NCBI Taxonomy" id="465554"/>
    <lineage>
        <taxon>Eukaryota</taxon>
        <taxon>Metazoa</taxon>
        <taxon>Ecdysozoa</taxon>
        <taxon>Nematoda</taxon>
        <taxon>Chromadorea</taxon>
        <taxon>Rhabditida</taxon>
        <taxon>Tylenchina</taxon>
        <taxon>Tylenchomorpha</taxon>
        <taxon>Aphelenchoidea</taxon>
        <taxon>Aphelenchoididae</taxon>
        <taxon>Bursaphelenchus</taxon>
    </lineage>
</organism>
<comment type="caution">
    <text evidence="2">The sequence shown here is derived from an EMBL/GenBank/DDBJ whole genome shotgun (WGS) entry which is preliminary data.</text>
</comment>
<keyword evidence="3" id="KW-1185">Reference proteome</keyword>
<dbReference type="EMBL" id="CAJFCW020000001">
    <property type="protein sequence ID" value="CAG9077826.1"/>
    <property type="molecule type" value="Genomic_DNA"/>
</dbReference>
<dbReference type="Proteomes" id="UP000783686">
    <property type="component" value="Unassembled WGS sequence"/>
</dbReference>
<protein>
    <submittedName>
        <fullName evidence="2">Uncharacterized protein</fullName>
    </submittedName>
</protein>
<feature type="region of interest" description="Disordered" evidence="1">
    <location>
        <begin position="1"/>
        <end position="55"/>
    </location>
</feature>
<dbReference type="AlphaFoldDB" id="A0A811JQT2"/>
<dbReference type="EMBL" id="CAJFDH010000001">
    <property type="protein sequence ID" value="CAD5205518.1"/>
    <property type="molecule type" value="Genomic_DNA"/>
</dbReference>